<comment type="caution">
    <text evidence="1">The sequence shown here is derived from an EMBL/GenBank/DDBJ whole genome shotgun (WGS) entry which is preliminary data.</text>
</comment>
<sequence>MEFYQQGGIKKTTGTSRVLCDLDPQPNVSFWTVPKASEVEGKFDLYVVDVPPSLEPLKHVDLWKHL</sequence>
<dbReference type="Proteomes" id="UP001225356">
    <property type="component" value="Unassembled WGS sequence"/>
</dbReference>
<dbReference type="EMBL" id="JAUSQU010000003">
    <property type="protein sequence ID" value="MDP9850345.1"/>
    <property type="molecule type" value="Genomic_DNA"/>
</dbReference>
<proteinExistence type="predicted"/>
<name>A0ABT9QUA4_9ACTN</name>
<evidence type="ECO:0000313" key="2">
    <source>
        <dbReference type="Proteomes" id="UP001225356"/>
    </source>
</evidence>
<protein>
    <submittedName>
        <fullName evidence="1">Cellulose biosynthesis protein BcsQ</fullName>
    </submittedName>
</protein>
<dbReference type="RefSeq" id="WP_307569320.1">
    <property type="nucleotide sequence ID" value="NZ_JAUSQU010000003.1"/>
</dbReference>
<reference evidence="1 2" key="1">
    <citation type="submission" date="2023-07" db="EMBL/GenBank/DDBJ databases">
        <title>Sequencing the genomes of 1000 actinobacteria strains.</title>
        <authorList>
            <person name="Klenk H.-P."/>
        </authorList>
    </citation>
    <scope>NUCLEOTIDE SEQUENCE [LARGE SCALE GENOMIC DNA]</scope>
    <source>
        <strain evidence="1 2">DSM 46740</strain>
    </source>
</reference>
<organism evidence="1 2">
    <name type="scientific">Streptosporangium lutulentum</name>
    <dbReference type="NCBI Taxonomy" id="1461250"/>
    <lineage>
        <taxon>Bacteria</taxon>
        <taxon>Bacillati</taxon>
        <taxon>Actinomycetota</taxon>
        <taxon>Actinomycetes</taxon>
        <taxon>Streptosporangiales</taxon>
        <taxon>Streptosporangiaceae</taxon>
        <taxon>Streptosporangium</taxon>
    </lineage>
</organism>
<keyword evidence="2" id="KW-1185">Reference proteome</keyword>
<evidence type="ECO:0000313" key="1">
    <source>
        <dbReference type="EMBL" id="MDP9850345.1"/>
    </source>
</evidence>
<gene>
    <name evidence="1" type="ORF">J2853_009641</name>
</gene>
<accession>A0ABT9QUA4</accession>